<reference evidence="6 7" key="1">
    <citation type="submission" date="2019-05" db="EMBL/GenBank/DDBJ databases">
        <authorList>
            <person name="Qu J.-H."/>
        </authorList>
    </citation>
    <scope>NUCLEOTIDE SEQUENCE [LARGE SCALE GENOMIC DNA]</scope>
    <source>
        <strain evidence="6 7">Z12</strain>
    </source>
</reference>
<keyword evidence="5" id="KW-1133">Transmembrane helix</keyword>
<keyword evidence="5" id="KW-0472">Membrane</keyword>
<evidence type="ECO:0000256" key="4">
    <source>
        <dbReference type="SAM" id="MobiDB-lite"/>
    </source>
</evidence>
<dbReference type="InterPro" id="IPR020904">
    <property type="entry name" value="Sc_DH/Rdtase_CS"/>
</dbReference>
<dbReference type="SUPFAM" id="SSF51735">
    <property type="entry name" value="NAD(P)-binding Rossmann-fold domains"/>
    <property type="match status" value="1"/>
</dbReference>
<dbReference type="AlphaFoldDB" id="A0A5R9KDP6"/>
<dbReference type="GO" id="GO:0016491">
    <property type="term" value="F:oxidoreductase activity"/>
    <property type="evidence" value="ECO:0007669"/>
    <property type="project" value="UniProtKB-KW"/>
</dbReference>
<protein>
    <submittedName>
        <fullName evidence="6">SDR family NAD(P)-dependent oxidoreductase</fullName>
    </submittedName>
</protein>
<dbReference type="OrthoDB" id="822355at2"/>
<dbReference type="EMBL" id="VCEI01000021">
    <property type="protein sequence ID" value="TLU94270.1"/>
    <property type="molecule type" value="Genomic_DNA"/>
</dbReference>
<sequence>MPVFQRKRLIMKENKSNSSGSGTLALYAAAGIGLYAAAKRIYREMNRFDFADKVVVITGGARGLGLIMARELASKGALLVICSRNSEQLESAENELTERGANVLAVTADISDPNDALKVVQTAVSHFGKIDVLINNAGIMLVGPQNVMDIQDYKKTMDTNFWASLYMIKAALPYFAEQGKGRIVNICSIGGKISVPHLLPYSVSKFAMVALSEGLHAELKKDNIHVTTVIPNLMNTGSPRNILVKGKHESEFAWFKYAGSSPLLAQDPEVSARKIIQATEYGLNEVTLTFTAKLAVAVQGIKPGLMSGIFTLANKFLPDSGTEGHRTQKGFESESDKTSGPVPSQSDIAAILNNQI</sequence>
<dbReference type="InterPro" id="IPR002347">
    <property type="entry name" value="SDR_fam"/>
</dbReference>
<accession>A0A5R9KDP6</accession>
<dbReference type="GO" id="GO:0016020">
    <property type="term" value="C:membrane"/>
    <property type="evidence" value="ECO:0007669"/>
    <property type="project" value="TreeGrafter"/>
</dbReference>
<dbReference type="PROSITE" id="PS00061">
    <property type="entry name" value="ADH_SHORT"/>
    <property type="match status" value="1"/>
</dbReference>
<dbReference type="InterPro" id="IPR036291">
    <property type="entry name" value="NAD(P)-bd_dom_sf"/>
</dbReference>
<proteinExistence type="inferred from homology"/>
<dbReference type="PANTHER" id="PTHR44196">
    <property type="entry name" value="DEHYDROGENASE/REDUCTASE SDR FAMILY MEMBER 7B"/>
    <property type="match status" value="1"/>
</dbReference>
<evidence type="ECO:0000313" key="6">
    <source>
        <dbReference type="EMBL" id="TLU94270.1"/>
    </source>
</evidence>
<comment type="similarity">
    <text evidence="1 3">Belongs to the short-chain dehydrogenases/reductases (SDR) family.</text>
</comment>
<comment type="caution">
    <text evidence="6">The sequence shown here is derived from an EMBL/GenBank/DDBJ whole genome shotgun (WGS) entry which is preliminary data.</text>
</comment>
<keyword evidence="5" id="KW-0812">Transmembrane</keyword>
<evidence type="ECO:0000313" key="7">
    <source>
        <dbReference type="Proteomes" id="UP000309788"/>
    </source>
</evidence>
<organism evidence="6 7">
    <name type="scientific">Dyadobacter sediminis</name>
    <dbReference type="NCBI Taxonomy" id="1493691"/>
    <lineage>
        <taxon>Bacteria</taxon>
        <taxon>Pseudomonadati</taxon>
        <taxon>Bacteroidota</taxon>
        <taxon>Cytophagia</taxon>
        <taxon>Cytophagales</taxon>
        <taxon>Spirosomataceae</taxon>
        <taxon>Dyadobacter</taxon>
    </lineage>
</organism>
<evidence type="ECO:0000256" key="1">
    <source>
        <dbReference type="ARBA" id="ARBA00006484"/>
    </source>
</evidence>
<dbReference type="PRINTS" id="PR00080">
    <property type="entry name" value="SDRFAMILY"/>
</dbReference>
<evidence type="ECO:0000256" key="5">
    <source>
        <dbReference type="SAM" id="Phobius"/>
    </source>
</evidence>
<dbReference type="Proteomes" id="UP000309788">
    <property type="component" value="Unassembled WGS sequence"/>
</dbReference>
<dbReference type="Gene3D" id="3.40.50.720">
    <property type="entry name" value="NAD(P)-binding Rossmann-like Domain"/>
    <property type="match status" value="1"/>
</dbReference>
<dbReference type="PANTHER" id="PTHR44196:SF1">
    <property type="entry name" value="DEHYDROGENASE_REDUCTASE SDR FAMILY MEMBER 7B"/>
    <property type="match status" value="1"/>
</dbReference>
<evidence type="ECO:0000256" key="2">
    <source>
        <dbReference type="ARBA" id="ARBA00023002"/>
    </source>
</evidence>
<keyword evidence="2" id="KW-0560">Oxidoreductase</keyword>
<name>A0A5R9KDP6_9BACT</name>
<keyword evidence="7" id="KW-1185">Reference proteome</keyword>
<evidence type="ECO:0000256" key="3">
    <source>
        <dbReference type="RuleBase" id="RU000363"/>
    </source>
</evidence>
<feature type="region of interest" description="Disordered" evidence="4">
    <location>
        <begin position="321"/>
        <end position="345"/>
    </location>
</feature>
<feature type="transmembrane region" description="Helical" evidence="5">
    <location>
        <begin position="20"/>
        <end position="38"/>
    </location>
</feature>
<dbReference type="Pfam" id="PF00106">
    <property type="entry name" value="adh_short"/>
    <property type="match status" value="1"/>
</dbReference>
<gene>
    <name evidence="6" type="ORF">FEM55_08435</name>
</gene>
<feature type="compositionally biased region" description="Basic and acidic residues" evidence="4">
    <location>
        <begin position="322"/>
        <end position="337"/>
    </location>
</feature>
<dbReference type="PRINTS" id="PR00081">
    <property type="entry name" value="GDHRDH"/>
</dbReference>